<accession>A0A0F6W653</accession>
<gene>
    <name evidence="4" type="ORF">DB32_005554</name>
</gene>
<keyword evidence="2" id="KW-0443">Lipid metabolism</keyword>
<protein>
    <submittedName>
        <fullName evidence="4">Polyhydroxyalkanoic acid synthase</fullName>
    </submittedName>
</protein>
<dbReference type="InterPro" id="IPR000073">
    <property type="entry name" value="AB_hydrolase_1"/>
</dbReference>
<evidence type="ECO:0000256" key="2">
    <source>
        <dbReference type="ARBA" id="ARBA00023098"/>
    </source>
</evidence>
<evidence type="ECO:0000259" key="3">
    <source>
        <dbReference type="Pfam" id="PF00561"/>
    </source>
</evidence>
<dbReference type="Proteomes" id="UP000034883">
    <property type="component" value="Chromosome"/>
</dbReference>
<reference evidence="4 5" key="1">
    <citation type="submission" date="2015-03" db="EMBL/GenBank/DDBJ databases">
        <title>Genome assembly of Sandaracinus amylolyticus DSM 53668.</title>
        <authorList>
            <person name="Sharma G."/>
            <person name="Subramanian S."/>
        </authorList>
    </citation>
    <scope>NUCLEOTIDE SEQUENCE [LARGE SCALE GENOMIC DNA]</scope>
    <source>
        <strain evidence="4 5">DSM 53668</strain>
    </source>
</reference>
<keyword evidence="5" id="KW-1185">Reference proteome</keyword>
<sequence>MSVAALLAVATGIAFLVATIAHYRYWVKRLTVPLEYVLEERIETPDGSAIELRRLPPLREEPGGVVEPAPEKVPEALSRPPVLLVHGIGINHQNNDMLPDLSLARHLATAGRDCWLLTLRTGRSDARLRERGLMRFERMARHDLPIGIARVLELTGAKQLDYVGFSMGGILLYGSIARTVDPALVRKVVIIGSPGIVKTRWPLALFAWTRFLPWWLVPTIPLRLASRMFAFIADVLPATPLHRIVYNPANVERGIAGASLMTIQDLPAALAYDLVSWVGRGGPCDGEGRPVVERLEELEIPALFFAGAADQIAPPDSVRAAYDAWARDRPAVEKTFVLLGREAGASEDYGHGDLAIGRRAREEIFEPVEAFLGR</sequence>
<feature type="domain" description="AB hydrolase-1" evidence="3">
    <location>
        <begin position="80"/>
        <end position="325"/>
    </location>
</feature>
<dbReference type="AlphaFoldDB" id="A0A0F6W653"/>
<dbReference type="InterPro" id="IPR029058">
    <property type="entry name" value="AB_hydrolase_fold"/>
</dbReference>
<dbReference type="EMBL" id="CP011125">
    <property type="protein sequence ID" value="AKF08405.1"/>
    <property type="molecule type" value="Genomic_DNA"/>
</dbReference>
<evidence type="ECO:0000313" key="4">
    <source>
        <dbReference type="EMBL" id="AKF08405.1"/>
    </source>
</evidence>
<dbReference type="Gene3D" id="3.40.50.1820">
    <property type="entry name" value="alpha/beta hydrolase"/>
    <property type="match status" value="2"/>
</dbReference>
<dbReference type="RefSeq" id="WP_053235554.1">
    <property type="nucleotide sequence ID" value="NZ_CP011125.1"/>
</dbReference>
<dbReference type="SUPFAM" id="SSF53474">
    <property type="entry name" value="alpha/beta-Hydrolases"/>
    <property type="match status" value="1"/>
</dbReference>
<evidence type="ECO:0000256" key="1">
    <source>
        <dbReference type="ARBA" id="ARBA00022963"/>
    </source>
</evidence>
<evidence type="ECO:0000313" key="5">
    <source>
        <dbReference type="Proteomes" id="UP000034883"/>
    </source>
</evidence>
<keyword evidence="1" id="KW-0442">Lipid degradation</keyword>
<dbReference type="KEGG" id="samy:DB32_005554"/>
<organism evidence="4 5">
    <name type="scientific">Sandaracinus amylolyticus</name>
    <dbReference type="NCBI Taxonomy" id="927083"/>
    <lineage>
        <taxon>Bacteria</taxon>
        <taxon>Pseudomonadati</taxon>
        <taxon>Myxococcota</taxon>
        <taxon>Polyangia</taxon>
        <taxon>Polyangiales</taxon>
        <taxon>Sandaracinaceae</taxon>
        <taxon>Sandaracinus</taxon>
    </lineage>
</organism>
<name>A0A0F6W653_9BACT</name>
<proteinExistence type="predicted"/>
<dbReference type="GO" id="GO:0016042">
    <property type="term" value="P:lipid catabolic process"/>
    <property type="evidence" value="ECO:0007669"/>
    <property type="project" value="UniProtKB-KW"/>
</dbReference>
<dbReference type="Pfam" id="PF00561">
    <property type="entry name" value="Abhydrolase_1"/>
    <property type="match status" value="1"/>
</dbReference>
<dbReference type="STRING" id="927083.DB32_005554"/>
<dbReference type="PANTHER" id="PTHR11005">
    <property type="entry name" value="LYSOSOMAL ACID LIPASE-RELATED"/>
    <property type="match status" value="1"/>
</dbReference>